<dbReference type="EMBL" id="MN740236">
    <property type="protein sequence ID" value="QHT95189.1"/>
    <property type="molecule type" value="Genomic_DNA"/>
</dbReference>
<name>A0A6C0IQX2_9ZZZZ</name>
<organism evidence="1">
    <name type="scientific">viral metagenome</name>
    <dbReference type="NCBI Taxonomy" id="1070528"/>
    <lineage>
        <taxon>unclassified sequences</taxon>
        <taxon>metagenomes</taxon>
        <taxon>organismal metagenomes</taxon>
    </lineage>
</organism>
<reference evidence="1" key="1">
    <citation type="journal article" date="2020" name="Nature">
        <title>Giant virus diversity and host interactions through global metagenomics.</title>
        <authorList>
            <person name="Schulz F."/>
            <person name="Roux S."/>
            <person name="Paez-Espino D."/>
            <person name="Jungbluth S."/>
            <person name="Walsh D.A."/>
            <person name="Denef V.J."/>
            <person name="McMahon K.D."/>
            <person name="Konstantinidis K.T."/>
            <person name="Eloe-Fadrosh E.A."/>
            <person name="Kyrpides N.C."/>
            <person name="Woyke T."/>
        </authorList>
    </citation>
    <scope>NUCLEOTIDE SEQUENCE</scope>
    <source>
        <strain evidence="1">GVMAG-M-3300024261-37</strain>
    </source>
</reference>
<evidence type="ECO:0000313" key="1">
    <source>
        <dbReference type="EMBL" id="QHT95189.1"/>
    </source>
</evidence>
<protein>
    <submittedName>
        <fullName evidence="1">Uncharacterized protein</fullName>
    </submittedName>
</protein>
<dbReference type="AlphaFoldDB" id="A0A6C0IQX2"/>
<proteinExistence type="predicted"/>
<sequence length="127" mass="15288">MFFPEELWYCIKDYMFHDIKKHGKHLNDDNNNILAFNSCMNLLPRPFAPKMGPRIVYSSVKKDFRMVTYLYYLSPFSNSKYGNKNSIKCIIVKCPLNYYYCVNNNMNDNIIRNEYYSYINYITKHQA</sequence>
<accession>A0A6C0IQX2</accession>